<dbReference type="PANTHER" id="PTHR10026">
    <property type="entry name" value="CYCLIN"/>
    <property type="match status" value="1"/>
</dbReference>
<dbReference type="Gene3D" id="1.10.472.10">
    <property type="entry name" value="Cyclin-like"/>
    <property type="match status" value="2"/>
</dbReference>
<feature type="compositionally biased region" description="Basic and acidic residues" evidence="2">
    <location>
        <begin position="370"/>
        <end position="398"/>
    </location>
</feature>
<keyword evidence="5" id="KW-1185">Reference proteome</keyword>
<dbReference type="GO" id="GO:0016538">
    <property type="term" value="F:cyclin-dependent protein serine/threonine kinase regulator activity"/>
    <property type="evidence" value="ECO:0007669"/>
    <property type="project" value="InterPro"/>
</dbReference>
<feature type="domain" description="Cyclin-like" evidence="3">
    <location>
        <begin position="124"/>
        <end position="227"/>
    </location>
</feature>
<feature type="region of interest" description="Disordered" evidence="2">
    <location>
        <begin position="355"/>
        <end position="467"/>
    </location>
</feature>
<proteinExistence type="predicted"/>
<dbReference type="GO" id="GO:0006357">
    <property type="term" value="P:regulation of transcription by RNA polymerase II"/>
    <property type="evidence" value="ECO:0007669"/>
    <property type="project" value="InterPro"/>
</dbReference>
<dbReference type="InterPro" id="IPR043198">
    <property type="entry name" value="Cyclin/Ssn8"/>
</dbReference>
<evidence type="ECO:0000256" key="1">
    <source>
        <dbReference type="ARBA" id="ARBA00023127"/>
    </source>
</evidence>
<evidence type="ECO:0000256" key="2">
    <source>
        <dbReference type="SAM" id="MobiDB-lite"/>
    </source>
</evidence>
<dbReference type="EMBL" id="CAJFCW020000005">
    <property type="protein sequence ID" value="CAG9117629.1"/>
    <property type="molecule type" value="Genomic_DNA"/>
</dbReference>
<feature type="compositionally biased region" description="Basic and acidic residues" evidence="2">
    <location>
        <begin position="419"/>
        <end position="455"/>
    </location>
</feature>
<dbReference type="InterPro" id="IPR036915">
    <property type="entry name" value="Cyclin-like_sf"/>
</dbReference>
<dbReference type="EMBL" id="CAJFDH010000005">
    <property type="protein sequence ID" value="CAD5223359.1"/>
    <property type="molecule type" value="Genomic_DNA"/>
</dbReference>
<protein>
    <recommendedName>
        <fullName evidence="3">Cyclin-like domain-containing protein</fullName>
    </recommendedName>
</protein>
<dbReference type="SUPFAM" id="SSF47954">
    <property type="entry name" value="Cyclin-like"/>
    <property type="match status" value="2"/>
</dbReference>
<dbReference type="Proteomes" id="UP000783686">
    <property type="component" value="Unassembled WGS sequence"/>
</dbReference>
<organism evidence="4 5">
    <name type="scientific">Bursaphelenchus okinawaensis</name>
    <dbReference type="NCBI Taxonomy" id="465554"/>
    <lineage>
        <taxon>Eukaryota</taxon>
        <taxon>Metazoa</taxon>
        <taxon>Ecdysozoa</taxon>
        <taxon>Nematoda</taxon>
        <taxon>Chromadorea</taxon>
        <taxon>Rhabditida</taxon>
        <taxon>Tylenchina</taxon>
        <taxon>Tylenchomorpha</taxon>
        <taxon>Aphelenchoidea</taxon>
        <taxon>Aphelenchoididae</taxon>
        <taxon>Bursaphelenchus</taxon>
    </lineage>
</organism>
<evidence type="ECO:0000313" key="4">
    <source>
        <dbReference type="EMBL" id="CAD5223359.1"/>
    </source>
</evidence>
<dbReference type="OrthoDB" id="10264655at2759"/>
<evidence type="ECO:0000313" key="5">
    <source>
        <dbReference type="Proteomes" id="UP000614601"/>
    </source>
</evidence>
<dbReference type="CDD" id="cd20533">
    <property type="entry name" value="CYCLIN_CCNL_rpt2"/>
    <property type="match status" value="1"/>
</dbReference>
<dbReference type="Proteomes" id="UP000614601">
    <property type="component" value="Unassembled WGS sequence"/>
</dbReference>
<dbReference type="InterPro" id="IPR013763">
    <property type="entry name" value="Cyclin-like_dom"/>
</dbReference>
<keyword evidence="1" id="KW-0195">Cyclin</keyword>
<evidence type="ECO:0000259" key="3">
    <source>
        <dbReference type="SMART" id="SM00385"/>
    </source>
</evidence>
<dbReference type="SMART" id="SM00385">
    <property type="entry name" value="CYCLIN"/>
    <property type="match status" value="2"/>
</dbReference>
<feature type="compositionally biased region" description="Basic residues" evidence="2">
    <location>
        <begin position="456"/>
        <end position="467"/>
    </location>
</feature>
<dbReference type="AlphaFoldDB" id="A0A811L6M3"/>
<dbReference type="FunFam" id="1.10.472.10:FF:000031">
    <property type="entry name" value="cyclin-L1-1-like isoform X1"/>
    <property type="match status" value="1"/>
</dbReference>
<gene>
    <name evidence="4" type="ORF">BOKJ2_LOCUS10129</name>
</gene>
<comment type="caution">
    <text evidence="4">The sequence shown here is derived from an EMBL/GenBank/DDBJ whole genome shotgun (WGS) entry which is preliminary data.</text>
</comment>
<accession>A0A811L6M3</accession>
<sequence>MSDGGISTALAKLKSDNNKILEKTTIPVALTNALAKLNAEIAEKTEKTESQPEAKEKTDLDLLLEKIKPTKWGKKRTFSSIDISADKWFLTLDKDAFQKLAVPPSLADGIGLKEEKELRLLGCEMIQSGAILLRLPQTAAATGQILYQRYYYQKSFVKFNFIHTVMACLLLASRIEEAPRRPRDVINVVNRLKQLLQDKNRDRKRLVHIKLDKNYVELKNCVIKTERRLLNALGFVVHVHHPHKIIMSYCHILGLTDRRDILIKAWNYMNDGLRTDIFLRYKAETIACACLWLAARTVDDPVRLPSEPRPWYELYDCTKDEIEQISLILLNLYNNQKIPSFGRLSAHVEKLYKANKKPDSQDKPPTITVSEDKSKKEEKRDRDRSKRSSSRSRSDRDRKDRKRGRSRERSRSPRKEKRDRKDRENRDSRDRRKDRDNTPPSKGYDKRRDRRDDRGRRRRSKSPRDRR</sequence>
<feature type="domain" description="Cyclin-like" evidence="3">
    <location>
        <begin position="244"/>
        <end position="331"/>
    </location>
</feature>
<reference evidence="4" key="1">
    <citation type="submission" date="2020-09" db="EMBL/GenBank/DDBJ databases">
        <authorList>
            <person name="Kikuchi T."/>
        </authorList>
    </citation>
    <scope>NUCLEOTIDE SEQUENCE</scope>
    <source>
        <strain evidence="4">SH1</strain>
    </source>
</reference>
<name>A0A811L6M3_9BILA</name>
<dbReference type="CDD" id="cd20532">
    <property type="entry name" value="CYCLIN_CCNL_rpt1"/>
    <property type="match status" value="1"/>
</dbReference>